<keyword evidence="3" id="KW-0808">Transferase</keyword>
<keyword evidence="2" id="KW-0328">Glycosyltransferase</keyword>
<dbReference type="CDD" id="cd02526">
    <property type="entry name" value="GT2_RfbF_like"/>
    <property type="match status" value="1"/>
</dbReference>
<dbReference type="RefSeq" id="WP_202010234.1">
    <property type="nucleotide sequence ID" value="NZ_JAERRB010000004.1"/>
</dbReference>
<evidence type="ECO:0000259" key="4">
    <source>
        <dbReference type="Pfam" id="PF00535"/>
    </source>
</evidence>
<dbReference type="Pfam" id="PF00535">
    <property type="entry name" value="Glycos_transf_2"/>
    <property type="match status" value="1"/>
</dbReference>
<evidence type="ECO:0000313" key="6">
    <source>
        <dbReference type="Proteomes" id="UP000613030"/>
    </source>
</evidence>
<comment type="similarity">
    <text evidence="1">Belongs to the glycosyltransferase 2 family.</text>
</comment>
<organism evidence="5 6">
    <name type="scientific">Chryseolinea lacunae</name>
    <dbReference type="NCBI Taxonomy" id="2801331"/>
    <lineage>
        <taxon>Bacteria</taxon>
        <taxon>Pseudomonadati</taxon>
        <taxon>Bacteroidota</taxon>
        <taxon>Cytophagia</taxon>
        <taxon>Cytophagales</taxon>
        <taxon>Fulvivirgaceae</taxon>
        <taxon>Chryseolinea</taxon>
    </lineage>
</organism>
<dbReference type="Proteomes" id="UP000613030">
    <property type="component" value="Unassembled WGS sequence"/>
</dbReference>
<comment type="caution">
    <text evidence="5">The sequence shown here is derived from an EMBL/GenBank/DDBJ whole genome shotgun (WGS) entry which is preliminary data.</text>
</comment>
<reference evidence="5 6" key="1">
    <citation type="submission" date="2021-01" db="EMBL/GenBank/DDBJ databases">
        <title>Chryseolinea sp. Jin1 Genome sequencing and assembly.</title>
        <authorList>
            <person name="Kim I."/>
        </authorList>
    </citation>
    <scope>NUCLEOTIDE SEQUENCE [LARGE SCALE GENOMIC DNA]</scope>
    <source>
        <strain evidence="5 6">Jin1</strain>
    </source>
</reference>
<dbReference type="EMBL" id="JAERRB010000004">
    <property type="protein sequence ID" value="MBL0742221.1"/>
    <property type="molecule type" value="Genomic_DNA"/>
</dbReference>
<dbReference type="PANTHER" id="PTHR43179">
    <property type="entry name" value="RHAMNOSYLTRANSFERASE WBBL"/>
    <property type="match status" value="1"/>
</dbReference>
<dbReference type="InterPro" id="IPR001173">
    <property type="entry name" value="Glyco_trans_2-like"/>
</dbReference>
<name>A0ABS1KV73_9BACT</name>
<dbReference type="SUPFAM" id="SSF53448">
    <property type="entry name" value="Nucleotide-diphospho-sugar transferases"/>
    <property type="match status" value="1"/>
</dbReference>
<accession>A0ABS1KV73</accession>
<evidence type="ECO:0000313" key="5">
    <source>
        <dbReference type="EMBL" id="MBL0742221.1"/>
    </source>
</evidence>
<keyword evidence="6" id="KW-1185">Reference proteome</keyword>
<dbReference type="Gene3D" id="3.90.550.10">
    <property type="entry name" value="Spore Coat Polysaccharide Biosynthesis Protein SpsA, Chain A"/>
    <property type="match status" value="1"/>
</dbReference>
<gene>
    <name evidence="5" type="ORF">JI741_13410</name>
</gene>
<feature type="domain" description="Glycosyltransferase 2-like" evidence="4">
    <location>
        <begin position="11"/>
        <end position="121"/>
    </location>
</feature>
<protein>
    <submittedName>
        <fullName evidence="5">Glycosyltransferase family 2 protein</fullName>
    </submittedName>
</protein>
<evidence type="ECO:0000256" key="3">
    <source>
        <dbReference type="ARBA" id="ARBA00022679"/>
    </source>
</evidence>
<evidence type="ECO:0000256" key="1">
    <source>
        <dbReference type="ARBA" id="ARBA00006739"/>
    </source>
</evidence>
<evidence type="ECO:0000256" key="2">
    <source>
        <dbReference type="ARBA" id="ARBA00022676"/>
    </source>
</evidence>
<proteinExistence type="inferred from homology"/>
<sequence>MHPSYSSIAGVVVLYNPGGDVWDTIETYRQQISKLYVIDNSVVYNEELTRRCALEVAVAYINNKGNKGIAHALNRGCELARQEGFECILTMDQDTRLVPGFVSVLAEGFVNKLGKIGIVAPRYPTANSRVTSRYQPMEFTMTSGNLVNLNAHKEVGGFMEELFIDHVDHEFCLRLQDFGYQVIQDNELNIRHRPGNVVQVNLWIRRFAFSSHSPIRLYYAFRNGLYVYAKYSRKYLKFRRHFVSFVVNEVVKILFEDQKMKRVRMIVKAVRDFRSGKLGPFVEV</sequence>
<dbReference type="InterPro" id="IPR029044">
    <property type="entry name" value="Nucleotide-diphossugar_trans"/>
</dbReference>
<dbReference type="PANTHER" id="PTHR43179:SF12">
    <property type="entry name" value="GALACTOFURANOSYLTRANSFERASE GLFT2"/>
    <property type="match status" value="1"/>
</dbReference>